<keyword evidence="1 2" id="KW-0732">Signal</keyword>
<dbReference type="GO" id="GO:0030246">
    <property type="term" value="F:carbohydrate binding"/>
    <property type="evidence" value="ECO:0007669"/>
    <property type="project" value="InterPro"/>
</dbReference>
<dbReference type="OrthoDB" id="9809989at2"/>
<comment type="caution">
    <text evidence="4">The sequence shown here is derived from an EMBL/GenBank/DDBJ whole genome shotgun (WGS) entry which is preliminary data.</text>
</comment>
<evidence type="ECO:0000313" key="4">
    <source>
        <dbReference type="EMBL" id="TDB57346.1"/>
    </source>
</evidence>
<gene>
    <name evidence="4" type="ORF">EZE20_23685</name>
</gene>
<name>A0A4R4JTL0_9BACT</name>
<dbReference type="Proteomes" id="UP000295706">
    <property type="component" value="Unassembled WGS sequence"/>
</dbReference>
<evidence type="ECO:0000256" key="1">
    <source>
        <dbReference type="ARBA" id="ARBA00022729"/>
    </source>
</evidence>
<feature type="chain" id="PRO_5020547073" description="SbsA Ig-like domain-containing protein" evidence="2">
    <location>
        <begin position="22"/>
        <end position="537"/>
    </location>
</feature>
<evidence type="ECO:0000256" key="2">
    <source>
        <dbReference type="SAM" id="SignalP"/>
    </source>
</evidence>
<dbReference type="AlphaFoldDB" id="A0A4R4JTL0"/>
<dbReference type="InterPro" id="IPR032812">
    <property type="entry name" value="SbsA_Ig"/>
</dbReference>
<protein>
    <recommendedName>
        <fullName evidence="3">SbsA Ig-like domain-containing protein</fullName>
    </recommendedName>
</protein>
<organism evidence="4 5">
    <name type="scientific">Arundinibacter roseus</name>
    <dbReference type="NCBI Taxonomy" id="2070510"/>
    <lineage>
        <taxon>Bacteria</taxon>
        <taxon>Pseudomonadati</taxon>
        <taxon>Bacteroidota</taxon>
        <taxon>Cytophagia</taxon>
        <taxon>Cytophagales</taxon>
        <taxon>Spirosomataceae</taxon>
        <taxon>Arundinibacter</taxon>
    </lineage>
</organism>
<sequence length="537" mass="61020">MKKFWLYLITLWILGSCAQQVAPTGGKKDTIAPELVGSNPENKTLNFGGKDIELFFDEYVIVDNIQQKLIITPETENPYNYKQKGKSVVLSFKKSFADSTTYTFNFGDGIKDFSERNPAQNLKLVFSTGPSIDSSRIYGQVTDQRTGQPIFDALVGLYKPKDTLNPEKQKPYYFSRTDSSGTFSIENIQASAYRLIATDDKNRNQLYNPKDERIAFLDSTINVGNDSTSYQLKLYLSDITEPRVLRTLPKVNNYTVVFNKGIDSVRVKFMGSDSLPYLLESATQLKFFNSGQHSDTTLVQLMAWDTLGQQLEHEQKIAFLVQRGKERQLDAFTVIPSVERNQPLARDFTYTFTFNKPIATILDEKVMLVNDTTSRQPLGNLKQTWNSFRNQLTIEGKATARDSIKWDLPYGSVISIEGDTLKAALIKHPVLNEDDYGILRGKVTADSATHFIVELLDKDFKVVRSTRSTPYTFRRIPPGEYKLRLIVDLNNNGRWDTGIFSQGKQPEPILFYNSHLVIKSNFEFDDNNFTIPSKSAD</sequence>
<proteinExistence type="predicted"/>
<dbReference type="Pfam" id="PF13205">
    <property type="entry name" value="Big_5"/>
    <property type="match status" value="1"/>
</dbReference>
<dbReference type="PROSITE" id="PS51257">
    <property type="entry name" value="PROKAR_LIPOPROTEIN"/>
    <property type="match status" value="1"/>
</dbReference>
<feature type="signal peptide" evidence="2">
    <location>
        <begin position="1"/>
        <end position="21"/>
    </location>
</feature>
<keyword evidence="5" id="KW-1185">Reference proteome</keyword>
<dbReference type="SUPFAM" id="SSF49452">
    <property type="entry name" value="Starch-binding domain-like"/>
    <property type="match status" value="1"/>
</dbReference>
<evidence type="ECO:0000313" key="5">
    <source>
        <dbReference type="Proteomes" id="UP000295706"/>
    </source>
</evidence>
<dbReference type="RefSeq" id="WP_132122473.1">
    <property type="nucleotide sequence ID" value="NZ_SMJU01000028.1"/>
</dbReference>
<evidence type="ECO:0000259" key="3">
    <source>
        <dbReference type="Pfam" id="PF13205"/>
    </source>
</evidence>
<dbReference type="InterPro" id="IPR013784">
    <property type="entry name" value="Carb-bd-like_fold"/>
</dbReference>
<dbReference type="EMBL" id="SMJU01000028">
    <property type="protein sequence ID" value="TDB57346.1"/>
    <property type="molecule type" value="Genomic_DNA"/>
</dbReference>
<dbReference type="Gene3D" id="2.60.40.1120">
    <property type="entry name" value="Carboxypeptidase-like, regulatory domain"/>
    <property type="match status" value="1"/>
</dbReference>
<reference evidence="4 5" key="1">
    <citation type="submission" date="2019-02" db="EMBL/GenBank/DDBJ databases">
        <title>Arundinibacter roseus gen. nov., sp. nov., a new member of the family Cytophagaceae.</title>
        <authorList>
            <person name="Szuroczki S."/>
            <person name="Khayer B."/>
            <person name="Sproer C."/>
            <person name="Toumi M."/>
            <person name="Szabo A."/>
            <person name="Felfoldi T."/>
            <person name="Schumann P."/>
            <person name="Toth E."/>
        </authorList>
    </citation>
    <scope>NUCLEOTIDE SEQUENCE [LARGE SCALE GENOMIC DNA]</scope>
    <source>
        <strain evidence="4 5">DMA-k-7a</strain>
    </source>
</reference>
<accession>A0A4R4JTL0</accession>
<feature type="domain" description="SbsA Ig-like" evidence="3">
    <location>
        <begin position="29"/>
        <end position="128"/>
    </location>
</feature>